<proteinExistence type="predicted"/>
<dbReference type="SUPFAM" id="SSF50494">
    <property type="entry name" value="Trypsin-like serine proteases"/>
    <property type="match status" value="1"/>
</dbReference>
<dbReference type="EMBL" id="SLWR01000009">
    <property type="protein sequence ID" value="TCO44905.1"/>
    <property type="molecule type" value="Genomic_DNA"/>
</dbReference>
<dbReference type="PROSITE" id="PS00135">
    <property type="entry name" value="TRYPSIN_SER"/>
    <property type="match status" value="1"/>
</dbReference>
<evidence type="ECO:0000313" key="2">
    <source>
        <dbReference type="Proteomes" id="UP000295573"/>
    </source>
</evidence>
<keyword evidence="2" id="KW-1185">Reference proteome</keyword>
<dbReference type="CDD" id="cd21112">
    <property type="entry name" value="alphaLP-like"/>
    <property type="match status" value="1"/>
</dbReference>
<dbReference type="RefSeq" id="WP_132152565.1">
    <property type="nucleotide sequence ID" value="NZ_SLWR01000009.1"/>
</dbReference>
<dbReference type="InterPro" id="IPR009003">
    <property type="entry name" value="Peptidase_S1_PA"/>
</dbReference>
<dbReference type="AlphaFoldDB" id="A0A4R2IQ75"/>
<evidence type="ECO:0008006" key="3">
    <source>
        <dbReference type="Google" id="ProtNLM"/>
    </source>
</evidence>
<evidence type="ECO:0000313" key="1">
    <source>
        <dbReference type="EMBL" id="TCO44905.1"/>
    </source>
</evidence>
<reference evidence="1 2" key="1">
    <citation type="journal article" date="2015" name="Stand. Genomic Sci.">
        <title>Genomic Encyclopedia of Bacterial and Archaeal Type Strains, Phase III: the genomes of soil and plant-associated and newly described type strains.</title>
        <authorList>
            <person name="Whitman W.B."/>
            <person name="Woyke T."/>
            <person name="Klenk H.P."/>
            <person name="Zhou Y."/>
            <person name="Lilburn T.G."/>
            <person name="Beck B.J."/>
            <person name="De Vos P."/>
            <person name="Vandamme P."/>
            <person name="Eisen J.A."/>
            <person name="Garrity G."/>
            <person name="Hugenholtz P."/>
            <person name="Kyrpides N.C."/>
        </authorList>
    </citation>
    <scope>NUCLEOTIDE SEQUENCE [LARGE SCALE GENOMIC DNA]</scope>
    <source>
        <strain evidence="1 2">VKM Ac-2541</strain>
    </source>
</reference>
<dbReference type="InterPro" id="IPR043504">
    <property type="entry name" value="Peptidase_S1_PA_chymotrypsin"/>
</dbReference>
<protein>
    <recommendedName>
        <fullName evidence="3">Streptogrisin C</fullName>
    </recommendedName>
</protein>
<dbReference type="Proteomes" id="UP000295573">
    <property type="component" value="Unassembled WGS sequence"/>
</dbReference>
<dbReference type="InterPro" id="IPR033116">
    <property type="entry name" value="TRYPSIN_SER"/>
</dbReference>
<dbReference type="Gene3D" id="2.40.10.10">
    <property type="entry name" value="Trypsin-like serine proteases"/>
    <property type="match status" value="2"/>
</dbReference>
<sequence length="406" mass="42342">MLVLVSAGATAAGASAAQPAPRPSVSKADIAPLSEAYLARAKARAALKNAAWPAGVQYQHLETATDGSLTVVVTGDSSARAKSSTLTATVSEKLRAASVNPDVKVRFAAIPDKTLNTAVDQLSDFKAWAGDLAHLVNLVTADTTKSVVTIGSTVKSAELERRAMARAKVPLRFVISQPMTRAGRYNDTAPWDAGNALTHRVADIGQVGKAWCTQGFSWRRWSDNLNYASSAGHCWTINTSVFNGDPNQRIGYVAGRWFANFGPTDFELIRPTVGYVTATVWIGGPQTSDLRVVAGADNVNSDDNIGEDVCFSGANGGTHCGEITDANVTRGFDDGTSTRDLTCVKMPAGNIVGGDSGGPVLSTYSNGKVHAWGQTVGTQADANCAAVYTPVLAISAAVGATILVNP</sequence>
<gene>
    <name evidence="1" type="ORF">EV646_10977</name>
</gene>
<name>A0A4R2IQ75_9ACTN</name>
<dbReference type="OrthoDB" id="3744945at2"/>
<organism evidence="1 2">
    <name type="scientific">Kribbella antiqua</name>
    <dbReference type="NCBI Taxonomy" id="2512217"/>
    <lineage>
        <taxon>Bacteria</taxon>
        <taxon>Bacillati</taxon>
        <taxon>Actinomycetota</taxon>
        <taxon>Actinomycetes</taxon>
        <taxon>Propionibacteriales</taxon>
        <taxon>Kribbellaceae</taxon>
        <taxon>Kribbella</taxon>
    </lineage>
</organism>
<accession>A0A4R2IQ75</accession>
<comment type="caution">
    <text evidence="1">The sequence shown here is derived from an EMBL/GenBank/DDBJ whole genome shotgun (WGS) entry which is preliminary data.</text>
</comment>